<dbReference type="EMBL" id="MBTG01000016">
    <property type="protein sequence ID" value="OPH56454.1"/>
    <property type="molecule type" value="Genomic_DNA"/>
</dbReference>
<dbReference type="EMBL" id="MBTG01000054">
    <property type="protein sequence ID" value="OPH47795.1"/>
    <property type="molecule type" value="Genomic_DNA"/>
</dbReference>
<evidence type="ECO:0000313" key="3">
    <source>
        <dbReference type="EMBL" id="OPH47332.1"/>
    </source>
</evidence>
<dbReference type="EMBL" id="MBTG01000052">
    <property type="protein sequence ID" value="OPH47890.1"/>
    <property type="molecule type" value="Genomic_DNA"/>
</dbReference>
<sequence length="273" mass="31991">MCTVLEVSRSGYYKWIKREPSAREKRLKALDRKIRRLFNHFKKRAGSPTITAVLRKNGTAVSSKTVSRRMKEMGLKSITVRKVTATTNSKHDLPVFENVLNRQFTVLAPNKAWVTDITYIQTGEGWLYLASVMDLYSRRIVGFSMGARMTRELVLDALEKAYKRRKPEPGLIHHSDRGSQYASHDYRAKLQEYKMIGSMSRKGNCYDNACIESFHSTLKKEFVYQTKFKTRKQAMRELYAYIEFDYNRLRPHSTLGYETAHHFEQIYYRNQAV</sequence>
<evidence type="ECO:0000313" key="9">
    <source>
        <dbReference type="EMBL" id="OPH49697.1"/>
    </source>
</evidence>
<organism evidence="15 17">
    <name type="scientific">Paenibacillus ferrarius</name>
    <dbReference type="NCBI Taxonomy" id="1469647"/>
    <lineage>
        <taxon>Bacteria</taxon>
        <taxon>Bacillati</taxon>
        <taxon>Bacillota</taxon>
        <taxon>Bacilli</taxon>
        <taxon>Bacillales</taxon>
        <taxon>Paenibacillaceae</taxon>
        <taxon>Paenibacillus</taxon>
    </lineage>
</organism>
<dbReference type="EMBL" id="MBTG01000046">
    <property type="protein sequence ID" value="OPH48294.1"/>
    <property type="molecule type" value="Genomic_DNA"/>
</dbReference>
<dbReference type="Gene3D" id="3.30.420.10">
    <property type="entry name" value="Ribonuclease H-like superfamily/Ribonuclease H"/>
    <property type="match status" value="1"/>
</dbReference>
<name>A0A1V4HPA8_9BACL</name>
<dbReference type="InterPro" id="IPR050900">
    <property type="entry name" value="Transposase_IS3/IS150/IS904"/>
</dbReference>
<dbReference type="EMBL" id="MBTG01000007">
    <property type="protein sequence ID" value="OPH59472.1"/>
    <property type="molecule type" value="Genomic_DNA"/>
</dbReference>
<dbReference type="InterPro" id="IPR036397">
    <property type="entry name" value="RNaseH_sf"/>
</dbReference>
<evidence type="ECO:0000313" key="12">
    <source>
        <dbReference type="EMBL" id="OPH57304.1"/>
    </source>
</evidence>
<evidence type="ECO:0000313" key="6">
    <source>
        <dbReference type="EMBL" id="OPH48075.1"/>
    </source>
</evidence>
<dbReference type="EMBL" id="MBTG01000013">
    <property type="protein sequence ID" value="OPH57304.1"/>
    <property type="molecule type" value="Genomic_DNA"/>
</dbReference>
<evidence type="ECO:0000313" key="14">
    <source>
        <dbReference type="EMBL" id="OPH59472.1"/>
    </source>
</evidence>
<dbReference type="Pfam" id="PF13276">
    <property type="entry name" value="HTH_21"/>
    <property type="match status" value="1"/>
</dbReference>
<dbReference type="InterPro" id="IPR012337">
    <property type="entry name" value="RNaseH-like_sf"/>
</dbReference>
<evidence type="ECO:0000256" key="1">
    <source>
        <dbReference type="ARBA" id="ARBA00002286"/>
    </source>
</evidence>
<dbReference type="PANTHER" id="PTHR46889:SF4">
    <property type="entry name" value="TRANSPOSASE INSO FOR INSERTION SEQUENCE ELEMENT IS911B-RELATED"/>
    <property type="match status" value="1"/>
</dbReference>
<dbReference type="Pfam" id="PF00665">
    <property type="entry name" value="rve"/>
    <property type="match status" value="1"/>
</dbReference>
<reference evidence="15" key="1">
    <citation type="submission" date="2016-07" db="EMBL/GenBank/DDBJ databases">
        <authorList>
            <person name="Guo W."/>
        </authorList>
    </citation>
    <scope>NUCLEOTIDE SEQUENCE</scope>
    <source>
        <strain evidence="15">CY1</strain>
    </source>
</reference>
<evidence type="ECO:0000313" key="5">
    <source>
        <dbReference type="EMBL" id="OPH47890.1"/>
    </source>
</evidence>
<feature type="domain" description="Integrase catalytic" evidence="2">
    <location>
        <begin position="105"/>
        <end position="267"/>
    </location>
</feature>
<dbReference type="InterPro" id="IPR048020">
    <property type="entry name" value="Transpos_IS3"/>
</dbReference>
<dbReference type="Pfam" id="PF13333">
    <property type="entry name" value="rve_2"/>
    <property type="match status" value="1"/>
</dbReference>
<dbReference type="SUPFAM" id="SSF53098">
    <property type="entry name" value="Ribonuclease H-like"/>
    <property type="match status" value="1"/>
</dbReference>
<dbReference type="EMBL" id="MBTG01000002">
    <property type="protein sequence ID" value="OPH61427.1"/>
    <property type="molecule type" value="Genomic_DNA"/>
</dbReference>
<dbReference type="PANTHER" id="PTHR46889">
    <property type="entry name" value="TRANSPOSASE INSF FOR INSERTION SEQUENCE IS3B-RELATED"/>
    <property type="match status" value="1"/>
</dbReference>
<dbReference type="GO" id="GO:0003676">
    <property type="term" value="F:nucleic acid binding"/>
    <property type="evidence" value="ECO:0007669"/>
    <property type="project" value="InterPro"/>
</dbReference>
<dbReference type="EMBL" id="MBTG01000037">
    <property type="protein sequence ID" value="OPH49697.1"/>
    <property type="molecule type" value="Genomic_DNA"/>
</dbReference>
<protein>
    <submittedName>
        <fullName evidence="15">Transposase</fullName>
    </submittedName>
</protein>
<dbReference type="EMBL" id="MBTG01000028">
    <property type="protein sequence ID" value="OPH52010.1"/>
    <property type="molecule type" value="Genomic_DNA"/>
</dbReference>
<keyword evidence="17" id="KW-1185">Reference proteome</keyword>
<evidence type="ECO:0000313" key="10">
    <source>
        <dbReference type="EMBL" id="OPH52010.1"/>
    </source>
</evidence>
<dbReference type="EMBL" id="MBTG01000049">
    <property type="protein sequence ID" value="OPH48075.1"/>
    <property type="molecule type" value="Genomic_DNA"/>
</dbReference>
<evidence type="ECO:0000259" key="2">
    <source>
        <dbReference type="PROSITE" id="PS50994"/>
    </source>
</evidence>
<evidence type="ECO:0000313" key="11">
    <source>
        <dbReference type="EMBL" id="OPH56454.1"/>
    </source>
</evidence>
<comment type="function">
    <text evidence="1">Involved in the transposition of the insertion sequence.</text>
</comment>
<dbReference type="InterPro" id="IPR025948">
    <property type="entry name" value="HTH-like_dom"/>
</dbReference>
<dbReference type="AlphaFoldDB" id="A0A1V4HPA8"/>
<dbReference type="NCBIfam" id="NF033516">
    <property type="entry name" value="transpos_IS3"/>
    <property type="match status" value="1"/>
</dbReference>
<evidence type="ECO:0000313" key="17">
    <source>
        <dbReference type="Proteomes" id="UP000190626"/>
    </source>
</evidence>
<gene>
    <name evidence="13" type="ORF">BC351_02825</name>
    <name evidence="3" type="ORF">BC351_12490</name>
    <name evidence="16" type="ORF">BC351_15875</name>
    <name evidence="15" type="ORF">BC351_20185</name>
    <name evidence="14" type="ORF">BC351_21360</name>
    <name evidence="12" type="ORF">BC351_25875</name>
    <name evidence="11" type="ORF">BC351_28515</name>
    <name evidence="10" type="ORF">BC351_33700</name>
    <name evidence="9" type="ORF">BC351_36890</name>
    <name evidence="8" type="ORF">BC351_38330</name>
    <name evidence="7" type="ORF">BC351_38335</name>
    <name evidence="6" type="ORF">BC351_39005</name>
    <name evidence="5" type="ORF">BC351_39285</name>
    <name evidence="4" type="ORF">BC351_39625</name>
</gene>
<dbReference type="InterPro" id="IPR001584">
    <property type="entry name" value="Integrase_cat-core"/>
</dbReference>
<dbReference type="PROSITE" id="PS50994">
    <property type="entry name" value="INTEGRASE"/>
    <property type="match status" value="1"/>
</dbReference>
<evidence type="ECO:0000313" key="15">
    <source>
        <dbReference type="EMBL" id="OPH59807.1"/>
    </source>
</evidence>
<reference evidence="17" key="2">
    <citation type="submission" date="2016-07" db="EMBL/GenBank/DDBJ databases">
        <authorList>
            <person name="Florea S."/>
            <person name="Webb J.S."/>
            <person name="Jaromczyk J."/>
            <person name="Schardl C.L."/>
        </authorList>
    </citation>
    <scope>NUCLEOTIDE SEQUENCE [LARGE SCALE GENOMIC DNA]</scope>
    <source>
        <strain evidence="17">CY1</strain>
    </source>
</reference>
<accession>A0A1V4HPA8</accession>
<evidence type="ECO:0000313" key="16">
    <source>
        <dbReference type="EMBL" id="OPH61427.1"/>
    </source>
</evidence>
<evidence type="ECO:0000313" key="13">
    <source>
        <dbReference type="EMBL" id="OPH57870.1"/>
    </source>
</evidence>
<evidence type="ECO:0000313" key="4">
    <source>
        <dbReference type="EMBL" id="OPH47795.1"/>
    </source>
</evidence>
<evidence type="ECO:0000313" key="8">
    <source>
        <dbReference type="EMBL" id="OPH48833.1"/>
    </source>
</evidence>
<dbReference type="EMBL" id="MBTG01000066">
    <property type="protein sequence ID" value="OPH47332.1"/>
    <property type="molecule type" value="Genomic_DNA"/>
</dbReference>
<evidence type="ECO:0000313" key="7">
    <source>
        <dbReference type="EMBL" id="OPH48294.1"/>
    </source>
</evidence>
<proteinExistence type="predicted"/>
<dbReference type="GO" id="GO:0015074">
    <property type="term" value="P:DNA integration"/>
    <property type="evidence" value="ECO:0007669"/>
    <property type="project" value="InterPro"/>
</dbReference>
<comment type="caution">
    <text evidence="15">The sequence shown here is derived from an EMBL/GenBank/DDBJ whole genome shotgun (WGS) entry which is preliminary data.</text>
</comment>
<dbReference type="Proteomes" id="UP000190626">
    <property type="component" value="Unassembled WGS sequence"/>
</dbReference>
<dbReference type="EMBL" id="MBTG01000012">
    <property type="protein sequence ID" value="OPH57870.1"/>
    <property type="molecule type" value="Genomic_DNA"/>
</dbReference>
<dbReference type="EMBL" id="MBTG01000006">
    <property type="protein sequence ID" value="OPH59807.1"/>
    <property type="molecule type" value="Genomic_DNA"/>
</dbReference>
<dbReference type="EMBL" id="MBTG01000044">
    <property type="protein sequence ID" value="OPH48833.1"/>
    <property type="molecule type" value="Genomic_DNA"/>
</dbReference>